<organism evidence="1 2">
    <name type="scientific">Panicum miliaceum</name>
    <name type="common">Proso millet</name>
    <name type="synonym">Broomcorn millet</name>
    <dbReference type="NCBI Taxonomy" id="4540"/>
    <lineage>
        <taxon>Eukaryota</taxon>
        <taxon>Viridiplantae</taxon>
        <taxon>Streptophyta</taxon>
        <taxon>Embryophyta</taxon>
        <taxon>Tracheophyta</taxon>
        <taxon>Spermatophyta</taxon>
        <taxon>Magnoliopsida</taxon>
        <taxon>Liliopsida</taxon>
        <taxon>Poales</taxon>
        <taxon>Poaceae</taxon>
        <taxon>PACMAD clade</taxon>
        <taxon>Panicoideae</taxon>
        <taxon>Panicodae</taxon>
        <taxon>Paniceae</taxon>
        <taxon>Panicinae</taxon>
        <taxon>Panicum</taxon>
        <taxon>Panicum sect. Panicum</taxon>
    </lineage>
</organism>
<proteinExistence type="predicted"/>
<accession>A0A3L6PDI3</accession>
<reference evidence="2" key="1">
    <citation type="journal article" date="2019" name="Nat. Commun.">
        <title>The genome of broomcorn millet.</title>
        <authorList>
            <person name="Zou C."/>
            <person name="Miki D."/>
            <person name="Li D."/>
            <person name="Tang Q."/>
            <person name="Xiao L."/>
            <person name="Rajput S."/>
            <person name="Deng P."/>
            <person name="Jia W."/>
            <person name="Huang R."/>
            <person name="Zhang M."/>
            <person name="Sun Y."/>
            <person name="Hu J."/>
            <person name="Fu X."/>
            <person name="Schnable P.S."/>
            <person name="Li F."/>
            <person name="Zhang H."/>
            <person name="Feng B."/>
            <person name="Zhu X."/>
            <person name="Liu R."/>
            <person name="Schnable J.C."/>
            <person name="Zhu J.-K."/>
            <person name="Zhang H."/>
        </authorList>
    </citation>
    <scope>NUCLEOTIDE SEQUENCE [LARGE SCALE GENOMIC DNA]</scope>
</reference>
<evidence type="ECO:0000313" key="1">
    <source>
        <dbReference type="EMBL" id="RLM54979.1"/>
    </source>
</evidence>
<dbReference type="EMBL" id="PQIB02000018">
    <property type="protein sequence ID" value="RLM54979.1"/>
    <property type="molecule type" value="Genomic_DNA"/>
</dbReference>
<name>A0A3L6PDI3_PANMI</name>
<evidence type="ECO:0000313" key="2">
    <source>
        <dbReference type="Proteomes" id="UP000275267"/>
    </source>
</evidence>
<keyword evidence="2" id="KW-1185">Reference proteome</keyword>
<dbReference type="Proteomes" id="UP000275267">
    <property type="component" value="Unassembled WGS sequence"/>
</dbReference>
<comment type="caution">
    <text evidence="1">The sequence shown here is derived from an EMBL/GenBank/DDBJ whole genome shotgun (WGS) entry which is preliminary data.</text>
</comment>
<sequence>MKTASVESSGTEVSEVWWRLDTCRHQGGRVATREDGRFRWLGSKPPRRQVSRFGSENRGCIQCGQIGGVEDTGRHREACVEAKQSHEDGVSVRWLYQKLDKNILPCVGVYRSY</sequence>
<dbReference type="AlphaFoldDB" id="A0A3L6PDI3"/>
<protein>
    <submittedName>
        <fullName evidence="1">Uncharacterized protein</fullName>
    </submittedName>
</protein>
<gene>
    <name evidence="1" type="ORF">C2845_PM10G17030</name>
</gene>